<sequence>MYISNTRTSIRNFGISRVFYCHTNACVAGCLCQRAPTMDTKWFMAKLSNETEWDVHLYLYFFSIRF</sequence>
<dbReference type="WBParaSite" id="ACRNAN_Path_842.g3241.t1">
    <property type="protein sequence ID" value="ACRNAN_Path_842.g3241.t1"/>
    <property type="gene ID" value="ACRNAN_Path_842.g3241"/>
</dbReference>
<name>A0A914CC88_9BILA</name>
<proteinExistence type="predicted"/>
<keyword evidence="1" id="KW-1185">Reference proteome</keyword>
<evidence type="ECO:0000313" key="1">
    <source>
        <dbReference type="Proteomes" id="UP000887540"/>
    </source>
</evidence>
<evidence type="ECO:0000313" key="2">
    <source>
        <dbReference type="WBParaSite" id="ACRNAN_Path_842.g3241.t1"/>
    </source>
</evidence>
<protein>
    <submittedName>
        <fullName evidence="2">Uncharacterized protein</fullName>
    </submittedName>
</protein>
<dbReference type="AlphaFoldDB" id="A0A914CC88"/>
<accession>A0A914CC88</accession>
<organism evidence="1 2">
    <name type="scientific">Acrobeloides nanus</name>
    <dbReference type="NCBI Taxonomy" id="290746"/>
    <lineage>
        <taxon>Eukaryota</taxon>
        <taxon>Metazoa</taxon>
        <taxon>Ecdysozoa</taxon>
        <taxon>Nematoda</taxon>
        <taxon>Chromadorea</taxon>
        <taxon>Rhabditida</taxon>
        <taxon>Tylenchina</taxon>
        <taxon>Cephalobomorpha</taxon>
        <taxon>Cephaloboidea</taxon>
        <taxon>Cephalobidae</taxon>
        <taxon>Acrobeloides</taxon>
    </lineage>
</organism>
<dbReference type="Proteomes" id="UP000887540">
    <property type="component" value="Unplaced"/>
</dbReference>
<reference evidence="2" key="1">
    <citation type="submission" date="2022-11" db="UniProtKB">
        <authorList>
            <consortium name="WormBaseParasite"/>
        </authorList>
    </citation>
    <scope>IDENTIFICATION</scope>
</reference>